<organism evidence="1 2">
    <name type="scientific">Rapidithrix thailandica</name>
    <dbReference type="NCBI Taxonomy" id="413964"/>
    <lineage>
        <taxon>Bacteria</taxon>
        <taxon>Pseudomonadati</taxon>
        <taxon>Bacteroidota</taxon>
        <taxon>Cytophagia</taxon>
        <taxon>Cytophagales</taxon>
        <taxon>Flammeovirgaceae</taxon>
        <taxon>Rapidithrix</taxon>
    </lineage>
</organism>
<gene>
    <name evidence="1" type="ORF">AAG747_08580</name>
</gene>
<dbReference type="SUPFAM" id="SSF51366">
    <property type="entry name" value="Ribulose-phoshate binding barrel"/>
    <property type="match status" value="1"/>
</dbReference>
<dbReference type="EMBL" id="JBDKWZ010000004">
    <property type="protein sequence ID" value="MEN7547962.1"/>
    <property type="molecule type" value="Genomic_DNA"/>
</dbReference>
<keyword evidence="2" id="KW-1185">Reference proteome</keyword>
<evidence type="ECO:0008006" key="3">
    <source>
        <dbReference type="Google" id="ProtNLM"/>
    </source>
</evidence>
<protein>
    <recommendedName>
        <fullName evidence="3">Phosphoribosylanthranilate isomerase</fullName>
    </recommendedName>
</protein>
<name>A0AAW9RSR3_9BACT</name>
<dbReference type="Proteomes" id="UP001403385">
    <property type="component" value="Unassembled WGS sequence"/>
</dbReference>
<proteinExistence type="predicted"/>
<sequence length="201" mass="22505">MALRTRVKVSGVSNLHNGRYCAGMGVEMMGIPVDPVHPQYVNPEDFQEIMGWLSGIQAVGEISSEETPDLSGFQLDYIEISQEAQLASVASSDTPIIYKVPVEQFDNIQGLRTHLSLYHTQVAFFILDFGAQQNFDQAAIAQLCQQFRIFLAYRFDLQNLNPILDTVNPEGIVLQSSEEIKVGYNNFDELADLLESIELED</sequence>
<reference evidence="1 2" key="1">
    <citation type="submission" date="2024-04" db="EMBL/GenBank/DDBJ databases">
        <title>Novel genus in family Flammeovirgaceae.</title>
        <authorList>
            <person name="Nguyen T.H."/>
            <person name="Vuong T.Q."/>
            <person name="Le H."/>
            <person name="Kim S.-G."/>
        </authorList>
    </citation>
    <scope>NUCLEOTIDE SEQUENCE [LARGE SCALE GENOMIC DNA]</scope>
    <source>
        <strain evidence="1 2">JCM 23209</strain>
    </source>
</reference>
<dbReference type="InterPro" id="IPR011060">
    <property type="entry name" value="RibuloseP-bd_barrel"/>
</dbReference>
<dbReference type="RefSeq" id="WP_346820744.1">
    <property type="nucleotide sequence ID" value="NZ_JBDKWZ010000004.1"/>
</dbReference>
<accession>A0AAW9RSR3</accession>
<dbReference type="AlphaFoldDB" id="A0AAW9RSR3"/>
<comment type="caution">
    <text evidence="1">The sequence shown here is derived from an EMBL/GenBank/DDBJ whole genome shotgun (WGS) entry which is preliminary data.</text>
</comment>
<dbReference type="InterPro" id="IPR013785">
    <property type="entry name" value="Aldolase_TIM"/>
</dbReference>
<evidence type="ECO:0000313" key="1">
    <source>
        <dbReference type="EMBL" id="MEN7547962.1"/>
    </source>
</evidence>
<evidence type="ECO:0000313" key="2">
    <source>
        <dbReference type="Proteomes" id="UP001403385"/>
    </source>
</evidence>
<dbReference type="Gene3D" id="3.20.20.70">
    <property type="entry name" value="Aldolase class I"/>
    <property type="match status" value="1"/>
</dbReference>